<evidence type="ECO:0000256" key="4">
    <source>
        <dbReference type="RuleBase" id="RU003690"/>
    </source>
</evidence>
<dbReference type="EMBL" id="JARAOO010000012">
    <property type="protein sequence ID" value="KAJ7949296.1"/>
    <property type="molecule type" value="Genomic_DNA"/>
</dbReference>
<keyword evidence="3" id="KW-0326">Glycosidase</keyword>
<proteinExistence type="inferred from homology"/>
<dbReference type="PANTHER" id="PTHR10353">
    <property type="entry name" value="GLYCOSYL HYDROLASE"/>
    <property type="match status" value="1"/>
</dbReference>
<dbReference type="SUPFAM" id="SSF51445">
    <property type="entry name" value="(Trans)glycosidases"/>
    <property type="match status" value="1"/>
</dbReference>
<evidence type="ECO:0000256" key="1">
    <source>
        <dbReference type="ARBA" id="ARBA00010838"/>
    </source>
</evidence>
<evidence type="ECO:0000256" key="3">
    <source>
        <dbReference type="ARBA" id="ARBA00023295"/>
    </source>
</evidence>
<keyword evidence="6" id="KW-1185">Reference proteome</keyword>
<keyword evidence="2" id="KW-0378">Hydrolase</keyword>
<dbReference type="Pfam" id="PF00232">
    <property type="entry name" value="Glyco_hydro_1"/>
    <property type="match status" value="1"/>
</dbReference>
<dbReference type="InterPro" id="IPR017853">
    <property type="entry name" value="GH"/>
</dbReference>
<organism evidence="5 6">
    <name type="scientific">Quillaja saponaria</name>
    <name type="common">Soap bark tree</name>
    <dbReference type="NCBI Taxonomy" id="32244"/>
    <lineage>
        <taxon>Eukaryota</taxon>
        <taxon>Viridiplantae</taxon>
        <taxon>Streptophyta</taxon>
        <taxon>Embryophyta</taxon>
        <taxon>Tracheophyta</taxon>
        <taxon>Spermatophyta</taxon>
        <taxon>Magnoliopsida</taxon>
        <taxon>eudicotyledons</taxon>
        <taxon>Gunneridae</taxon>
        <taxon>Pentapetalae</taxon>
        <taxon>rosids</taxon>
        <taxon>fabids</taxon>
        <taxon>Fabales</taxon>
        <taxon>Quillajaceae</taxon>
        <taxon>Quillaja</taxon>
    </lineage>
</organism>
<protein>
    <submittedName>
        <fullName evidence="5">Beta-glucosidase</fullName>
    </submittedName>
</protein>
<name>A0AAD7L0N3_QUISA</name>
<comment type="similarity">
    <text evidence="1 4">Belongs to the glycosyl hydrolase 1 family.</text>
</comment>
<evidence type="ECO:0000256" key="2">
    <source>
        <dbReference type="ARBA" id="ARBA00022801"/>
    </source>
</evidence>
<evidence type="ECO:0000313" key="6">
    <source>
        <dbReference type="Proteomes" id="UP001163823"/>
    </source>
</evidence>
<evidence type="ECO:0000313" key="5">
    <source>
        <dbReference type="EMBL" id="KAJ7949296.1"/>
    </source>
</evidence>
<sequence>MIPLTNGDYPQAMRFLVGNRLPKFSEEQSKLIKQSFDFIGLNYYTTNYVSNVTYLRNDSRTSVQTDSLAKLSSKN</sequence>
<dbReference type="AlphaFoldDB" id="A0AAD7L0N3"/>
<dbReference type="GO" id="GO:0005975">
    <property type="term" value="P:carbohydrate metabolic process"/>
    <property type="evidence" value="ECO:0007669"/>
    <property type="project" value="InterPro"/>
</dbReference>
<comment type="caution">
    <text evidence="5">The sequence shown here is derived from an EMBL/GenBank/DDBJ whole genome shotgun (WGS) entry which is preliminary data.</text>
</comment>
<dbReference type="InterPro" id="IPR001360">
    <property type="entry name" value="Glyco_hydro_1"/>
</dbReference>
<dbReference type="Proteomes" id="UP001163823">
    <property type="component" value="Chromosome 12"/>
</dbReference>
<dbReference type="PANTHER" id="PTHR10353:SF137">
    <property type="entry name" value="MYROSINASE 3-RELATED"/>
    <property type="match status" value="1"/>
</dbReference>
<reference evidence="5" key="1">
    <citation type="journal article" date="2023" name="Science">
        <title>Elucidation of the pathway for biosynthesis of saponin adjuvants from the soapbark tree.</title>
        <authorList>
            <person name="Reed J."/>
            <person name="Orme A."/>
            <person name="El-Demerdash A."/>
            <person name="Owen C."/>
            <person name="Martin L.B.B."/>
            <person name="Misra R.C."/>
            <person name="Kikuchi S."/>
            <person name="Rejzek M."/>
            <person name="Martin A.C."/>
            <person name="Harkess A."/>
            <person name="Leebens-Mack J."/>
            <person name="Louveau T."/>
            <person name="Stephenson M.J."/>
            <person name="Osbourn A."/>
        </authorList>
    </citation>
    <scope>NUCLEOTIDE SEQUENCE</scope>
    <source>
        <strain evidence="5">S10</strain>
    </source>
</reference>
<dbReference type="Gene3D" id="3.20.20.80">
    <property type="entry name" value="Glycosidases"/>
    <property type="match status" value="1"/>
</dbReference>
<dbReference type="KEGG" id="qsa:O6P43_029649"/>
<dbReference type="GO" id="GO:0008422">
    <property type="term" value="F:beta-glucosidase activity"/>
    <property type="evidence" value="ECO:0007669"/>
    <property type="project" value="TreeGrafter"/>
</dbReference>
<gene>
    <name evidence="5" type="ORF">O6P43_029649</name>
</gene>
<accession>A0AAD7L0N3</accession>